<dbReference type="Proteomes" id="UP000244722">
    <property type="component" value="Unassembled WGS sequence"/>
</dbReference>
<dbReference type="EMBL" id="NESQ01000003">
    <property type="protein sequence ID" value="PUU84159.1"/>
    <property type="molecule type" value="Genomic_DNA"/>
</dbReference>
<dbReference type="OrthoDB" id="1470350at2759"/>
<proteinExistence type="predicted"/>
<keyword evidence="2" id="KW-1185">Reference proteome</keyword>
<reference evidence="1 2" key="1">
    <citation type="submission" date="2017-04" db="EMBL/GenBank/DDBJ databases">
        <title>Draft genome sequence of Tuber borchii Vittad., a whitish edible truffle.</title>
        <authorList>
            <consortium name="DOE Joint Genome Institute"/>
            <person name="Murat C."/>
            <person name="Kuo A."/>
            <person name="Barry K.W."/>
            <person name="Clum A."/>
            <person name="Dockter R.B."/>
            <person name="Fauchery L."/>
            <person name="Iotti M."/>
            <person name="Kohler A."/>
            <person name="Labutti K."/>
            <person name="Lindquist E.A."/>
            <person name="Lipzen A."/>
            <person name="Ohm R.A."/>
            <person name="Wang M."/>
            <person name="Grigoriev I.V."/>
            <person name="Zambonelli A."/>
            <person name="Martin F.M."/>
        </authorList>
    </citation>
    <scope>NUCLEOTIDE SEQUENCE [LARGE SCALE GENOMIC DNA]</scope>
    <source>
        <strain evidence="1 2">Tbo3840</strain>
    </source>
</reference>
<accession>A0A2T7A8V0</accession>
<evidence type="ECO:0000313" key="1">
    <source>
        <dbReference type="EMBL" id="PUU84159.1"/>
    </source>
</evidence>
<comment type="caution">
    <text evidence="1">The sequence shown here is derived from an EMBL/GenBank/DDBJ whole genome shotgun (WGS) entry which is preliminary data.</text>
</comment>
<dbReference type="STRING" id="42251.A0A2T7A8V0"/>
<evidence type="ECO:0000313" key="2">
    <source>
        <dbReference type="Proteomes" id="UP000244722"/>
    </source>
</evidence>
<organism evidence="1 2">
    <name type="scientific">Tuber borchii</name>
    <name type="common">White truffle</name>
    <dbReference type="NCBI Taxonomy" id="42251"/>
    <lineage>
        <taxon>Eukaryota</taxon>
        <taxon>Fungi</taxon>
        <taxon>Dikarya</taxon>
        <taxon>Ascomycota</taxon>
        <taxon>Pezizomycotina</taxon>
        <taxon>Pezizomycetes</taxon>
        <taxon>Pezizales</taxon>
        <taxon>Tuberaceae</taxon>
        <taxon>Tuber</taxon>
    </lineage>
</organism>
<dbReference type="AlphaFoldDB" id="A0A2T7A8V0"/>
<name>A0A2T7A8V0_TUBBO</name>
<protein>
    <submittedName>
        <fullName evidence="1">Uncharacterized protein</fullName>
    </submittedName>
</protein>
<gene>
    <name evidence="1" type="ORF">B9Z19DRAFT_1060421</name>
</gene>
<sequence length="144" mass="15740">MSILRDCYRCFGLGVDIIDSSGSVNRFCALESASICGSTNTEEKSGSKLIDTHNTIFNMGGSFWIVAMLSMTSPSALVQSLSLKRTCDITHADSTIRCVTAQIIYAKKICPNYLPGNSQSNDILSLKLKSNTYMGEDGEFNMRD</sequence>